<sequence>MRQVVSQFTGKVHLVEAVNELEAWLLVDCLGIFCFFSQGHHALPKACKSDPKSEECRRTLAKNQKYKNILSGCPGDTTKIEEAIPGGKGAKEYLTSLSKDIYEELHPASKKIPNDRRYRESDAPDIAGFIKLDRETIKKNHSLKRFEDLISSYATQSGNAI</sequence>
<evidence type="ECO:0000313" key="1">
    <source>
        <dbReference type="EMBL" id="VFJ62657.1"/>
    </source>
</evidence>
<proteinExistence type="predicted"/>
<gene>
    <name evidence="1" type="ORF">BECKFW1821A_GA0114235_11335</name>
</gene>
<protein>
    <submittedName>
        <fullName evidence="1">Uncharacterized protein</fullName>
    </submittedName>
</protein>
<dbReference type="AlphaFoldDB" id="A0A450T775"/>
<name>A0A450T775_9GAMM</name>
<accession>A0A450T775</accession>
<reference evidence="1" key="1">
    <citation type="submission" date="2019-02" db="EMBL/GenBank/DDBJ databases">
        <authorList>
            <person name="Gruber-Vodicka R. H."/>
            <person name="Seah K. B. B."/>
        </authorList>
    </citation>
    <scope>NUCLEOTIDE SEQUENCE</scope>
    <source>
        <strain evidence="1">BECK_BZ15</strain>
    </source>
</reference>
<dbReference type="EMBL" id="CAADEW010000133">
    <property type="protein sequence ID" value="VFJ62657.1"/>
    <property type="molecule type" value="Genomic_DNA"/>
</dbReference>
<organism evidence="1">
    <name type="scientific">Candidatus Kentrum sp. FW</name>
    <dbReference type="NCBI Taxonomy" id="2126338"/>
    <lineage>
        <taxon>Bacteria</taxon>
        <taxon>Pseudomonadati</taxon>
        <taxon>Pseudomonadota</taxon>
        <taxon>Gammaproteobacteria</taxon>
        <taxon>Candidatus Kentrum</taxon>
    </lineage>
</organism>